<dbReference type="Proteomes" id="UP000014012">
    <property type="component" value="Unassembled WGS sequence"/>
</dbReference>
<dbReference type="RefSeq" id="WP_010864001.1">
    <property type="nucleotide sequence ID" value="NZ_KB944511.1"/>
</dbReference>
<dbReference type="PANTHER" id="PTHR36251:SF2">
    <property type="entry name" value="GIFSY-2 PROPHAGE HOST SPECIFICITY PROTEIN J, PHAGE LAMBDA"/>
    <property type="match status" value="1"/>
</dbReference>
<organism evidence="2 3">
    <name type="scientific">Plesiomonas shigelloides 302-73</name>
    <dbReference type="NCBI Taxonomy" id="1315976"/>
    <lineage>
        <taxon>Bacteria</taxon>
        <taxon>Pseudomonadati</taxon>
        <taxon>Pseudomonadota</taxon>
        <taxon>Gammaproteobacteria</taxon>
        <taxon>Enterobacterales</taxon>
        <taxon>Enterobacteriaceae</taxon>
        <taxon>Plesiomonas</taxon>
    </lineage>
</organism>
<evidence type="ECO:0000313" key="3">
    <source>
        <dbReference type="Proteomes" id="UP000014012"/>
    </source>
</evidence>
<dbReference type="InterPro" id="IPR053171">
    <property type="entry name" value="Viral_Tip_Attach_Protein"/>
</dbReference>
<dbReference type="EMBL" id="AQQO01000350">
    <property type="protein sequence ID" value="EON88160.1"/>
    <property type="molecule type" value="Genomic_DNA"/>
</dbReference>
<dbReference type="Pfam" id="PF24421">
    <property type="entry name" value="Ig_J"/>
    <property type="match status" value="1"/>
</dbReference>
<dbReference type="Pfam" id="PF13550">
    <property type="entry name" value="Phage-tail_3"/>
    <property type="match status" value="1"/>
</dbReference>
<protein>
    <submittedName>
        <fullName evidence="2">Phage-related protein, tail component</fullName>
    </submittedName>
</protein>
<evidence type="ECO:0000259" key="1">
    <source>
        <dbReference type="PROSITE" id="PS50853"/>
    </source>
</evidence>
<feature type="domain" description="Fibronectin type-III" evidence="1">
    <location>
        <begin position="708"/>
        <end position="802"/>
    </location>
</feature>
<accession>R8AP96</accession>
<dbReference type="Pfam" id="PF24168">
    <property type="entry name" value="PB4_spike"/>
    <property type="match status" value="1"/>
</dbReference>
<gene>
    <name evidence="2" type="ORF">PLESHI_11975</name>
</gene>
<reference evidence="2 3" key="1">
    <citation type="journal article" date="2013" name="Genome Announc.">
        <title>Genome Sequence of Plesiomonas shigelloides Strain 302-73 (Serotype O1).</title>
        <authorList>
            <person name="Pique N."/>
            <person name="Aquilini E."/>
            <person name="Alioto T."/>
            <person name="Minana-Galbis D."/>
            <person name="Tomas J.M."/>
        </authorList>
    </citation>
    <scope>NUCLEOTIDE SEQUENCE [LARGE SCALE GENOMIC DNA]</scope>
    <source>
        <strain evidence="2 3">302-73</strain>
    </source>
</reference>
<dbReference type="InterPro" id="IPR032876">
    <property type="entry name" value="J_dom"/>
</dbReference>
<dbReference type="InterPro" id="IPR055383">
    <property type="entry name" value="FN3-1_GpJ"/>
</dbReference>
<dbReference type="OrthoDB" id="109844at2"/>
<dbReference type="AlphaFoldDB" id="R8AP96"/>
<name>R8AP96_PLESH</name>
<evidence type="ECO:0000313" key="2">
    <source>
        <dbReference type="EMBL" id="EON88160.1"/>
    </source>
</evidence>
<dbReference type="HOGENOM" id="CLU_000143_3_0_6"/>
<proteinExistence type="predicted"/>
<keyword evidence="3" id="KW-1185">Reference proteome</keyword>
<dbReference type="STRING" id="703.SAMEA2665130_00652"/>
<sequence>MGKGGGSQHTPYEEPDNLKSRQVLSLIDLISEGPIEGPVGGLKGVFLNDTPVISASGEANFSGVNAEWRSGTQTQSYLSGFPAVENEIRVDVEIKAGKPVVRSITDPDINRVRVTVGVQALLQMEDDGDMYGTTVELSVQLQPAGGSWFEAQKVVISGKTRSTYLRSVMLESLPARPFNMRVVRLTADSSSSKLENRTLWSSYTEIIDAKLTYPNTAVVGMRLDPEQFSGGVPRRTYLMRGRLVKVPDNYDPYNRTYTGLWTGNFKVAWTNNPAWIFYDLVTCERAGLGKRLGAFGADKFALYMIGRYCDERVDDGYGNKEPRMTCNVYLADARKAYDVLSDLASVFRGMPIWDGLSLTCIQDRPADPVWMYTEANVVDGRFTYQSSARKARHTAVHVQYVSPDNGWQTQIEYVADDEAIARYGLNVLEVSAFGCTSRGQAHRTGKWILETERLERQSVSFSVGRDGLKHLPGDIIQIADSGYAGIRIGGRIKAVVGQNVQLDREVELPGIDGGATAYLTWIGADAKPIRAQIFSQPAADTVVLGNVPTGMCAGDIWTLSRDDIRPRLFRCIKITEEKTDTATQFKIEAVQHEPNKEAVVDAGAVFDPKPDTIFGGKIPPVEHLKIDAFPYGDSYQIKMRWETPRVIEGISFEVRLSRADKLHLRDTTTDPEYVCYGLPLGDYTVSIRGKNAGGQLGQETESTFTIAPPTAPTSLLLRSTNFSVTARPVVQPPTALGTQYEWFKGMSRAEVEEMSDPLGRAMIVNDQECVPDTEYWYGCRAVNGIGKSTLVIASIKTKLQPEDILNLIGPEIPKLDWAKDLSQMVEKNSSNIVLLSDRAALVVNKEGRVSGITVTAESEASAVDFLADFVSFTDPDTLQRNLYWDNRRRTLVVKGELRLLDGTAISSKNDLGNGAGGVFRLRTETGVFPSDAQTANSLFTSAFNMLPGKDTVFTVYALDGNGHITRTESRMYDGREWVVPKLFMDGDLIALGTIKGDRLVAGTEIYSPVIKSGLVEAATIRSNAFPPAFELLPDGTLNARKANITGAVNATSGLFQNVVIDESCTVKRLSAESIVGDIVRSYAMGIGTNIHVPAMLFNRNVTWQIIVASGTYSSSGTAILNGAGVGTVAASRYVYDIWTGTAAVGIFIPTTSTGIASATIPANTAVNIGLTGSIGERGAVSALAIVTKA</sequence>
<dbReference type="InterPro" id="IPR003961">
    <property type="entry name" value="FN3_dom"/>
</dbReference>
<comment type="caution">
    <text evidence="2">The sequence shown here is derived from an EMBL/GenBank/DDBJ whole genome shotgun (WGS) entry which is preliminary data.</text>
</comment>
<dbReference type="PATRIC" id="fig|1315976.3.peg.2260"/>
<dbReference type="InterPro" id="IPR055385">
    <property type="entry name" value="GpJ_HDII-ins2"/>
</dbReference>
<dbReference type="Pfam" id="PF24489">
    <property type="entry name" value="Ig_J_second"/>
    <property type="match status" value="1"/>
</dbReference>
<dbReference type="PROSITE" id="PS50853">
    <property type="entry name" value="FN3"/>
    <property type="match status" value="1"/>
</dbReference>
<dbReference type="PANTHER" id="PTHR36251">
    <property type="entry name" value="FELS-1 PROPHAGE HOST SPECIFICITY PROTEIN-RELATED"/>
    <property type="match status" value="1"/>
</dbReference>
<dbReference type="Pfam" id="PF24801">
    <property type="entry name" value="FNIII-A_GpJ"/>
    <property type="match status" value="1"/>
</dbReference>
<dbReference type="InterPro" id="IPR057587">
    <property type="entry name" value="GpJ_Ig_second"/>
</dbReference>
<dbReference type="InterPro" id="IPR057549">
    <property type="entry name" value="PB4_spike"/>
</dbReference>